<dbReference type="Pfam" id="PF24105">
    <property type="entry name" value="Beta-prop_CAF1B_HIR1"/>
    <property type="match status" value="1"/>
</dbReference>
<dbReference type="SUPFAM" id="SSF50978">
    <property type="entry name" value="WD40 repeat-like"/>
    <property type="match status" value="1"/>
</dbReference>
<keyword evidence="5" id="KW-0227">DNA damage</keyword>
<keyword evidence="7" id="KW-0234">DNA repair</keyword>
<evidence type="ECO:0000256" key="5">
    <source>
        <dbReference type="ARBA" id="ARBA00022763"/>
    </source>
</evidence>
<evidence type="ECO:0000313" key="12">
    <source>
        <dbReference type="EMBL" id="TRY77273.1"/>
    </source>
</evidence>
<evidence type="ECO:0000256" key="9">
    <source>
        <dbReference type="PROSITE-ProRule" id="PRU00221"/>
    </source>
</evidence>
<keyword evidence="6" id="KW-0156">Chromatin regulator</keyword>
<reference evidence="12 13" key="1">
    <citation type="journal article" date="2018" name="Nat. Ecol. Evol.">
        <title>Genomic signatures of mitonuclear coevolution across populations of Tigriopus californicus.</title>
        <authorList>
            <person name="Barreto F.S."/>
            <person name="Watson E.T."/>
            <person name="Lima T.G."/>
            <person name="Willett C.S."/>
            <person name="Edmands S."/>
            <person name="Li W."/>
            <person name="Burton R.S."/>
        </authorList>
    </citation>
    <scope>NUCLEOTIDE SEQUENCE [LARGE SCALE GENOMIC DNA]</scope>
    <source>
        <strain evidence="12 13">San Diego</strain>
    </source>
</reference>
<dbReference type="PROSITE" id="PS50294">
    <property type="entry name" value="WD_REPEATS_REGION"/>
    <property type="match status" value="1"/>
</dbReference>
<keyword evidence="8" id="KW-0539">Nucleus</keyword>
<sequence length="452" mass="50462">MKTLTPQIAWHNRERVCSLDWQPEAHPPLGSGPGLSRRLATAGDDHHVVIWDVAFDLADGKPSIHCLCDLSRHQNSVNVVRWSGDGTLLASGDTDSYIYIWHFPGKDAAPDIFGTLGESPVAAEDENRESWSVLKVLRGHLQDVVGLDFSPCNQYLISCSTDATAIIFDVKKGSKLKILTEHVGWVNGVVWDPLAKFVVSICSDRCLRVYSTKNYKQSVKTSKCKLALGVTSNEVEESDEKKVRLFHDDTFQSFFRRLAFSPDGELLVVPSGVLEVEGQAETPHCTYVFSRTDFSKPVLYLPNREYSLAVRFNPLKYQLRASPKHALSESNGGGMPTEGGKEPWETTNTLFCLPYRMIYAVATKTTVMFYDTQQALPFARVSKIHYVGLTDLSWSPDGNVLMVSSTDGFCSFITFKDGELGQVYTEEKEVKEPKETENKAETIVQQPQAMET</sequence>
<feature type="repeat" description="WD" evidence="9">
    <location>
        <begin position="70"/>
        <end position="101"/>
    </location>
</feature>
<organism evidence="12 13">
    <name type="scientific">Tigriopus californicus</name>
    <name type="common">Marine copepod</name>
    <dbReference type="NCBI Taxonomy" id="6832"/>
    <lineage>
        <taxon>Eukaryota</taxon>
        <taxon>Metazoa</taxon>
        <taxon>Ecdysozoa</taxon>
        <taxon>Arthropoda</taxon>
        <taxon>Crustacea</taxon>
        <taxon>Multicrustacea</taxon>
        <taxon>Hexanauplia</taxon>
        <taxon>Copepoda</taxon>
        <taxon>Harpacticoida</taxon>
        <taxon>Harpacticidae</taxon>
        <taxon>Tigriopus</taxon>
    </lineage>
</organism>
<dbReference type="Gene3D" id="2.130.10.10">
    <property type="entry name" value="YVTN repeat-like/Quinoprotein amine dehydrogenase"/>
    <property type="match status" value="2"/>
</dbReference>
<dbReference type="PANTHER" id="PTHR15271:SF4">
    <property type="entry name" value="CHROMATIN ASSEMBLY FACTOR 1 SUBUNIT B"/>
    <property type="match status" value="1"/>
</dbReference>
<dbReference type="OrthoDB" id="71227at2759"/>
<dbReference type="PROSITE" id="PS50082">
    <property type="entry name" value="WD_REPEATS_2"/>
    <property type="match status" value="2"/>
</dbReference>
<feature type="region of interest" description="Disordered" evidence="10">
    <location>
        <begin position="428"/>
        <end position="452"/>
    </location>
</feature>
<proteinExistence type="inferred from homology"/>
<feature type="domain" description="CAF1B/HIR1 beta-propeller" evidence="11">
    <location>
        <begin position="1"/>
        <end position="420"/>
    </location>
</feature>
<feature type="compositionally biased region" description="Basic and acidic residues" evidence="10">
    <location>
        <begin position="428"/>
        <end position="440"/>
    </location>
</feature>
<evidence type="ECO:0000259" key="11">
    <source>
        <dbReference type="Pfam" id="PF24105"/>
    </source>
</evidence>
<comment type="caution">
    <text evidence="12">The sequence shown here is derived from an EMBL/GenBank/DDBJ whole genome shotgun (WGS) entry which is preliminary data.</text>
</comment>
<dbReference type="InterPro" id="IPR055410">
    <property type="entry name" value="Beta-prop_CAF1B_HIR1"/>
</dbReference>
<feature type="compositionally biased region" description="Polar residues" evidence="10">
    <location>
        <begin position="443"/>
        <end position="452"/>
    </location>
</feature>
<dbReference type="SMART" id="SM00320">
    <property type="entry name" value="WD40"/>
    <property type="match status" value="5"/>
</dbReference>
<keyword evidence="13" id="KW-1185">Reference proteome</keyword>
<evidence type="ECO:0000256" key="10">
    <source>
        <dbReference type="SAM" id="MobiDB-lite"/>
    </source>
</evidence>
<dbReference type="GO" id="GO:0033186">
    <property type="term" value="C:CAF-1 complex"/>
    <property type="evidence" value="ECO:0007669"/>
    <property type="project" value="TreeGrafter"/>
</dbReference>
<dbReference type="OMA" id="CTTPEIS"/>
<protein>
    <recommendedName>
        <fullName evidence="11">CAF1B/HIR1 beta-propeller domain-containing protein</fullName>
    </recommendedName>
</protein>
<keyword evidence="3 9" id="KW-0853">WD repeat</keyword>
<dbReference type="GO" id="GO:0006281">
    <property type="term" value="P:DNA repair"/>
    <property type="evidence" value="ECO:0007669"/>
    <property type="project" value="UniProtKB-KW"/>
</dbReference>
<accession>A0A553PHW6</accession>
<dbReference type="InterPro" id="IPR045145">
    <property type="entry name" value="PTHR15271"/>
</dbReference>
<dbReference type="AlphaFoldDB" id="A0A553PHW6"/>
<evidence type="ECO:0000256" key="8">
    <source>
        <dbReference type="ARBA" id="ARBA00023242"/>
    </source>
</evidence>
<evidence type="ECO:0000313" key="13">
    <source>
        <dbReference type="Proteomes" id="UP000318571"/>
    </source>
</evidence>
<evidence type="ECO:0000256" key="1">
    <source>
        <dbReference type="ARBA" id="ARBA00004123"/>
    </source>
</evidence>
<evidence type="ECO:0000256" key="2">
    <source>
        <dbReference type="ARBA" id="ARBA00007306"/>
    </source>
</evidence>
<dbReference type="InterPro" id="IPR036322">
    <property type="entry name" value="WD40_repeat_dom_sf"/>
</dbReference>
<evidence type="ECO:0000256" key="3">
    <source>
        <dbReference type="ARBA" id="ARBA00022574"/>
    </source>
</evidence>
<feature type="repeat" description="WD" evidence="9">
    <location>
        <begin position="137"/>
        <end position="178"/>
    </location>
</feature>
<evidence type="ECO:0000256" key="6">
    <source>
        <dbReference type="ARBA" id="ARBA00022853"/>
    </source>
</evidence>
<gene>
    <name evidence="12" type="ORF">TCAL_10364</name>
</gene>
<dbReference type="InterPro" id="IPR015943">
    <property type="entry name" value="WD40/YVTN_repeat-like_dom_sf"/>
</dbReference>
<comment type="similarity">
    <text evidence="2">Belongs to the WD repeat HIR1 family.</text>
</comment>
<dbReference type="PANTHER" id="PTHR15271">
    <property type="entry name" value="CHROMATIN ASSEMBLY FACTOR 1 SUBUNIT B"/>
    <property type="match status" value="1"/>
</dbReference>
<name>A0A553PHW6_TIGCA</name>
<comment type="subcellular location">
    <subcellularLocation>
        <location evidence="1">Nucleus</location>
    </subcellularLocation>
</comment>
<dbReference type="GO" id="GO:0006335">
    <property type="term" value="P:DNA replication-dependent chromatin assembly"/>
    <property type="evidence" value="ECO:0007669"/>
    <property type="project" value="InterPro"/>
</dbReference>
<evidence type="ECO:0000256" key="4">
    <source>
        <dbReference type="ARBA" id="ARBA00022737"/>
    </source>
</evidence>
<dbReference type="GO" id="GO:0006334">
    <property type="term" value="P:nucleosome assembly"/>
    <property type="evidence" value="ECO:0007669"/>
    <property type="project" value="TreeGrafter"/>
</dbReference>
<dbReference type="GO" id="GO:0005634">
    <property type="term" value="C:nucleus"/>
    <property type="evidence" value="ECO:0007669"/>
    <property type="project" value="UniProtKB-SubCell"/>
</dbReference>
<dbReference type="InterPro" id="IPR001680">
    <property type="entry name" value="WD40_rpt"/>
</dbReference>
<evidence type="ECO:0000256" key="7">
    <source>
        <dbReference type="ARBA" id="ARBA00023204"/>
    </source>
</evidence>
<dbReference type="STRING" id="6832.A0A553PHW6"/>
<keyword evidence="4" id="KW-0677">Repeat</keyword>
<dbReference type="Proteomes" id="UP000318571">
    <property type="component" value="Chromosome 5"/>
</dbReference>
<dbReference type="EMBL" id="VCGU01000004">
    <property type="protein sequence ID" value="TRY77273.1"/>
    <property type="molecule type" value="Genomic_DNA"/>
</dbReference>